<name>A0A0N4YZ63_NIPBR</name>
<evidence type="ECO:0000313" key="2">
    <source>
        <dbReference type="Proteomes" id="UP000271162"/>
    </source>
</evidence>
<evidence type="ECO:0000313" key="1">
    <source>
        <dbReference type="EMBL" id="VDL87437.1"/>
    </source>
</evidence>
<sequence length="160" mass="18643">MYDNRKRRYVWLGKDCPPTSFPKPDLHPKRDMLTVWWFSKDLIQYRILQPGQTITAETYCCDLIVMFEKLRKMWPAVVNRKGPVLLQDNARPHSSKVTRQKLKELGIEVFLPFGVRQVIERKIQEKDVDITLFDEAIKHVEQAGSSQRSLCALSTKSAIP</sequence>
<dbReference type="InterPro" id="IPR036397">
    <property type="entry name" value="RNaseH_sf"/>
</dbReference>
<dbReference type="Gene3D" id="3.30.420.10">
    <property type="entry name" value="Ribonuclease H-like superfamily/Ribonuclease H"/>
    <property type="match status" value="1"/>
</dbReference>
<gene>
    <name evidence="1" type="ORF">NBR_LOCUS22536</name>
</gene>
<protein>
    <submittedName>
        <fullName evidence="3">Mariner Mos1 transposase</fullName>
    </submittedName>
</protein>
<reference evidence="3" key="1">
    <citation type="submission" date="2017-02" db="UniProtKB">
        <authorList>
            <consortium name="WormBaseParasite"/>
        </authorList>
    </citation>
    <scope>IDENTIFICATION</scope>
</reference>
<dbReference type="InterPro" id="IPR052709">
    <property type="entry name" value="Transposase-MT_Hybrid"/>
</dbReference>
<dbReference type="GO" id="GO:0044547">
    <property type="term" value="F:DNA topoisomerase binding"/>
    <property type="evidence" value="ECO:0007669"/>
    <property type="project" value="TreeGrafter"/>
</dbReference>
<dbReference type="GO" id="GO:0035861">
    <property type="term" value="C:site of double-strand break"/>
    <property type="evidence" value="ECO:0007669"/>
    <property type="project" value="TreeGrafter"/>
</dbReference>
<dbReference type="EMBL" id="UYSL01028300">
    <property type="protein sequence ID" value="VDL87437.1"/>
    <property type="molecule type" value="Genomic_DNA"/>
</dbReference>
<evidence type="ECO:0000313" key="3">
    <source>
        <dbReference type="WBParaSite" id="NBR_0002253501-mRNA-1"/>
    </source>
</evidence>
<dbReference type="GO" id="GO:0044774">
    <property type="term" value="P:mitotic DNA integrity checkpoint signaling"/>
    <property type="evidence" value="ECO:0007669"/>
    <property type="project" value="TreeGrafter"/>
</dbReference>
<dbReference type="InterPro" id="IPR001888">
    <property type="entry name" value="Transposase_1"/>
</dbReference>
<reference evidence="1 2" key="2">
    <citation type="submission" date="2018-11" db="EMBL/GenBank/DDBJ databases">
        <authorList>
            <consortium name="Pathogen Informatics"/>
        </authorList>
    </citation>
    <scope>NUCLEOTIDE SEQUENCE [LARGE SCALE GENOMIC DNA]</scope>
</reference>
<dbReference type="GO" id="GO:0000793">
    <property type="term" value="C:condensed chromosome"/>
    <property type="evidence" value="ECO:0007669"/>
    <property type="project" value="TreeGrafter"/>
</dbReference>
<proteinExistence type="predicted"/>
<organism evidence="3">
    <name type="scientific">Nippostrongylus brasiliensis</name>
    <name type="common">Rat hookworm</name>
    <dbReference type="NCBI Taxonomy" id="27835"/>
    <lineage>
        <taxon>Eukaryota</taxon>
        <taxon>Metazoa</taxon>
        <taxon>Ecdysozoa</taxon>
        <taxon>Nematoda</taxon>
        <taxon>Chromadorea</taxon>
        <taxon>Rhabditida</taxon>
        <taxon>Rhabditina</taxon>
        <taxon>Rhabditomorpha</taxon>
        <taxon>Strongyloidea</taxon>
        <taxon>Heligmosomidae</taxon>
        <taxon>Nippostrongylus</taxon>
    </lineage>
</organism>
<dbReference type="AlphaFoldDB" id="A0A0N4YZ63"/>
<dbReference type="WBParaSite" id="NBR_0002253501-mRNA-1">
    <property type="protein sequence ID" value="NBR_0002253501-mRNA-1"/>
    <property type="gene ID" value="NBR_0002253501"/>
</dbReference>
<dbReference type="GO" id="GO:0015074">
    <property type="term" value="P:DNA integration"/>
    <property type="evidence" value="ECO:0007669"/>
    <property type="project" value="TreeGrafter"/>
</dbReference>
<dbReference type="GO" id="GO:0000729">
    <property type="term" value="P:DNA double-strand break processing"/>
    <property type="evidence" value="ECO:0007669"/>
    <property type="project" value="TreeGrafter"/>
</dbReference>
<dbReference type="GO" id="GO:0005634">
    <property type="term" value="C:nucleus"/>
    <property type="evidence" value="ECO:0007669"/>
    <property type="project" value="TreeGrafter"/>
</dbReference>
<dbReference type="GO" id="GO:0006303">
    <property type="term" value="P:double-strand break repair via nonhomologous end joining"/>
    <property type="evidence" value="ECO:0007669"/>
    <property type="project" value="TreeGrafter"/>
</dbReference>
<dbReference type="PANTHER" id="PTHR46060">
    <property type="entry name" value="MARINER MOS1 TRANSPOSASE-LIKE PROTEIN"/>
    <property type="match status" value="1"/>
</dbReference>
<dbReference type="GO" id="GO:0000014">
    <property type="term" value="F:single-stranded DNA endodeoxyribonuclease activity"/>
    <property type="evidence" value="ECO:0007669"/>
    <property type="project" value="TreeGrafter"/>
</dbReference>
<keyword evidence="2" id="KW-1185">Reference proteome</keyword>
<dbReference type="GO" id="GO:0003697">
    <property type="term" value="F:single-stranded DNA binding"/>
    <property type="evidence" value="ECO:0007669"/>
    <property type="project" value="TreeGrafter"/>
</dbReference>
<dbReference type="GO" id="GO:0046975">
    <property type="term" value="F:histone H3K36 methyltransferase activity"/>
    <property type="evidence" value="ECO:0007669"/>
    <property type="project" value="TreeGrafter"/>
</dbReference>
<dbReference type="Proteomes" id="UP000271162">
    <property type="component" value="Unassembled WGS sequence"/>
</dbReference>
<dbReference type="STRING" id="27835.A0A0N4YZ63"/>
<dbReference type="GO" id="GO:0003690">
    <property type="term" value="F:double-stranded DNA binding"/>
    <property type="evidence" value="ECO:0007669"/>
    <property type="project" value="TreeGrafter"/>
</dbReference>
<dbReference type="GO" id="GO:0031297">
    <property type="term" value="P:replication fork processing"/>
    <property type="evidence" value="ECO:0007669"/>
    <property type="project" value="TreeGrafter"/>
</dbReference>
<accession>A0A0N4YZ63</accession>
<dbReference type="PANTHER" id="PTHR46060:SF2">
    <property type="entry name" value="HISTONE-LYSINE N-METHYLTRANSFERASE SETMAR"/>
    <property type="match status" value="1"/>
</dbReference>
<dbReference type="GO" id="GO:0042800">
    <property type="term" value="F:histone H3K4 methyltransferase activity"/>
    <property type="evidence" value="ECO:0007669"/>
    <property type="project" value="TreeGrafter"/>
</dbReference>
<dbReference type="Pfam" id="PF01359">
    <property type="entry name" value="Transposase_1"/>
    <property type="match status" value="1"/>
</dbReference>